<dbReference type="InterPro" id="IPR005537">
    <property type="entry name" value="RAMP_III_fam"/>
</dbReference>
<evidence type="ECO:0000259" key="2">
    <source>
        <dbReference type="Pfam" id="PF03787"/>
    </source>
</evidence>
<evidence type="ECO:0000313" key="3">
    <source>
        <dbReference type="EMBL" id="MEN7546973.1"/>
    </source>
</evidence>
<organism evidence="3 4">
    <name type="scientific">Rapidithrix thailandica</name>
    <dbReference type="NCBI Taxonomy" id="413964"/>
    <lineage>
        <taxon>Bacteria</taxon>
        <taxon>Pseudomonadati</taxon>
        <taxon>Bacteroidota</taxon>
        <taxon>Cytophagia</taxon>
        <taxon>Cytophagales</taxon>
        <taxon>Flammeovirgaceae</taxon>
        <taxon>Rapidithrix</taxon>
    </lineage>
</organism>
<reference evidence="3 4" key="1">
    <citation type="submission" date="2024-04" db="EMBL/GenBank/DDBJ databases">
        <title>Novel genus in family Flammeovirgaceae.</title>
        <authorList>
            <person name="Nguyen T.H."/>
            <person name="Vuong T.Q."/>
            <person name="Le H."/>
            <person name="Kim S.-G."/>
        </authorList>
    </citation>
    <scope>NUCLEOTIDE SEQUENCE [LARGE SCALE GENOMIC DNA]</scope>
    <source>
        <strain evidence="3 4">JCM 23209</strain>
    </source>
</reference>
<proteinExistence type="predicted"/>
<comment type="caution">
    <text evidence="3">The sequence shown here is derived from an EMBL/GenBank/DDBJ whole genome shotgun (WGS) entry which is preliminary data.</text>
</comment>
<evidence type="ECO:0000256" key="1">
    <source>
        <dbReference type="ARBA" id="ARBA00023118"/>
    </source>
</evidence>
<dbReference type="EMBL" id="JBDKWZ010000002">
    <property type="protein sequence ID" value="MEN7546973.1"/>
    <property type="molecule type" value="Genomic_DNA"/>
</dbReference>
<dbReference type="Pfam" id="PF03787">
    <property type="entry name" value="RAMPs"/>
    <property type="match status" value="1"/>
</dbReference>
<dbReference type="InterPro" id="IPR007522">
    <property type="entry name" value="CRISPR-assoc_prot_TM1795"/>
</dbReference>
<protein>
    <submittedName>
        <fullName evidence="3">Type III-B CRISPR module RAMP protein Cmr1</fullName>
    </submittedName>
</protein>
<evidence type="ECO:0000313" key="4">
    <source>
        <dbReference type="Proteomes" id="UP001403385"/>
    </source>
</evidence>
<dbReference type="AlphaFoldDB" id="A0AAW9S3K5"/>
<feature type="domain" description="CRISPR type III-associated protein" evidence="2">
    <location>
        <begin position="7"/>
        <end position="149"/>
    </location>
</feature>
<accession>A0AAW9S3K5</accession>
<sequence length="287" mass="32146">MKTITFTCETITPMFLSGADGQTPELRPPSIKGALRFWWRAMNGHLDLKTLKEREAAIFGGTDSGQGRSKVVVRVKELSSKTGIGLLVPHKPFMKQMAFVPKETTFEVTLKLMQEFSYFSLEHLESLFVLVATLGDIGKRSRRGMGSFSITKPEDIQPTTLEEIFIHLKKFSSHFVNDGNKIYSTFSSRLEQYASIRQIQIGEGGTSIKQVLRKISDTTHDFHQKETWKYDASIGTARGGRFASPIYVSVLKSGTCPIITTLNTAPNKNKENVSSLLQENFKDAILE</sequence>
<dbReference type="NCBIfam" id="TIGR01894">
    <property type="entry name" value="cas_TM1795_cmr1"/>
    <property type="match status" value="1"/>
</dbReference>
<dbReference type="GO" id="GO:0051607">
    <property type="term" value="P:defense response to virus"/>
    <property type="evidence" value="ECO:0007669"/>
    <property type="project" value="UniProtKB-KW"/>
</dbReference>
<dbReference type="RefSeq" id="WP_346819761.1">
    <property type="nucleotide sequence ID" value="NZ_JBDKWZ010000002.1"/>
</dbReference>
<dbReference type="Proteomes" id="UP001403385">
    <property type="component" value="Unassembled WGS sequence"/>
</dbReference>
<keyword evidence="1" id="KW-0051">Antiviral defense</keyword>
<keyword evidence="4" id="KW-1185">Reference proteome</keyword>
<name>A0AAW9S3K5_9BACT</name>
<gene>
    <name evidence="3" type="primary">cmr1</name>
    <name evidence="3" type="ORF">AAG747_03590</name>
</gene>